<feature type="domain" description="Ice-binding protein C-terminal" evidence="1">
    <location>
        <begin position="170"/>
        <end position="195"/>
    </location>
</feature>
<protein>
    <submittedName>
        <fullName evidence="2">PEP-CTERM motif protein</fullName>
    </submittedName>
</protein>
<evidence type="ECO:0000313" key="3">
    <source>
        <dbReference type="Proteomes" id="UP000315003"/>
    </source>
</evidence>
<dbReference type="EMBL" id="CP036272">
    <property type="protein sequence ID" value="QDT62443.1"/>
    <property type="molecule type" value="Genomic_DNA"/>
</dbReference>
<reference evidence="2 3" key="1">
    <citation type="submission" date="2019-02" db="EMBL/GenBank/DDBJ databases">
        <title>Deep-cultivation of Planctomycetes and their phenomic and genomic characterization uncovers novel biology.</title>
        <authorList>
            <person name="Wiegand S."/>
            <person name="Jogler M."/>
            <person name="Boedeker C."/>
            <person name="Pinto D."/>
            <person name="Vollmers J."/>
            <person name="Rivas-Marin E."/>
            <person name="Kohn T."/>
            <person name="Peeters S.H."/>
            <person name="Heuer A."/>
            <person name="Rast P."/>
            <person name="Oberbeckmann S."/>
            <person name="Bunk B."/>
            <person name="Jeske O."/>
            <person name="Meyerdierks A."/>
            <person name="Storesund J.E."/>
            <person name="Kallscheuer N."/>
            <person name="Luecker S."/>
            <person name="Lage O.M."/>
            <person name="Pohl T."/>
            <person name="Merkel B.J."/>
            <person name="Hornburger P."/>
            <person name="Mueller R.-W."/>
            <person name="Bruemmer F."/>
            <person name="Labrenz M."/>
            <person name="Spormann A.M."/>
            <person name="Op den Camp H."/>
            <person name="Overmann J."/>
            <person name="Amann R."/>
            <person name="Jetten M.S.M."/>
            <person name="Mascher T."/>
            <person name="Medema M.H."/>
            <person name="Devos D.P."/>
            <person name="Kaster A.-K."/>
            <person name="Ovreas L."/>
            <person name="Rohde M."/>
            <person name="Galperin M.Y."/>
            <person name="Jogler C."/>
        </authorList>
    </citation>
    <scope>NUCLEOTIDE SEQUENCE [LARGE SCALE GENOMIC DNA]</scope>
    <source>
        <strain evidence="2 3">SV_7m_r</strain>
    </source>
</reference>
<dbReference type="Pfam" id="PF07589">
    <property type="entry name" value="PEP-CTERM"/>
    <property type="match status" value="1"/>
</dbReference>
<evidence type="ECO:0000259" key="1">
    <source>
        <dbReference type="Pfam" id="PF07589"/>
    </source>
</evidence>
<keyword evidence="3" id="KW-1185">Reference proteome</keyword>
<dbReference type="Proteomes" id="UP000315003">
    <property type="component" value="Chromosome"/>
</dbReference>
<dbReference type="RefSeq" id="WP_419187826.1">
    <property type="nucleotide sequence ID" value="NZ_CP036272.1"/>
</dbReference>
<proteinExistence type="predicted"/>
<gene>
    <name evidence="2" type="ORF">SV7mr_49910</name>
</gene>
<dbReference type="AlphaFoldDB" id="A0A517T241"/>
<sequence>MLKQIIIPIVGLILALLTVSEGSAGIVVNSDGVITNAELTIPIGAATGNPGTYNVSFIEGSYQEIGTGLINFTPWWDASPQGDTARALNEILVNHIRNYVPLSTLDTGAIYLFAYGERDYLTIYAAETINEYDVWNTDDDYYDMGQATNIVGSDVQYLHYATFNGPGDSAVPEPSTAIAMGLLGIVGFAGNRRRRRQVSVA</sequence>
<organism evidence="2 3">
    <name type="scientific">Stieleria bergensis</name>
    <dbReference type="NCBI Taxonomy" id="2528025"/>
    <lineage>
        <taxon>Bacteria</taxon>
        <taxon>Pseudomonadati</taxon>
        <taxon>Planctomycetota</taxon>
        <taxon>Planctomycetia</taxon>
        <taxon>Pirellulales</taxon>
        <taxon>Pirellulaceae</taxon>
        <taxon>Stieleria</taxon>
    </lineage>
</organism>
<dbReference type="NCBIfam" id="TIGR02595">
    <property type="entry name" value="PEP_CTERM"/>
    <property type="match status" value="1"/>
</dbReference>
<evidence type="ECO:0000313" key="2">
    <source>
        <dbReference type="EMBL" id="QDT62443.1"/>
    </source>
</evidence>
<accession>A0A517T241</accession>
<name>A0A517T241_9BACT</name>
<dbReference type="InterPro" id="IPR013424">
    <property type="entry name" value="Ice-binding_C"/>
</dbReference>